<comment type="caution">
    <text evidence="2">The sequence shown here is derived from an EMBL/GenBank/DDBJ whole genome shotgun (WGS) entry which is preliminary data.</text>
</comment>
<dbReference type="GO" id="GO:0005886">
    <property type="term" value="C:plasma membrane"/>
    <property type="evidence" value="ECO:0007669"/>
    <property type="project" value="TreeGrafter"/>
</dbReference>
<dbReference type="InterPro" id="IPR027417">
    <property type="entry name" value="P-loop_NTPase"/>
</dbReference>
<dbReference type="InterPro" id="IPR005225">
    <property type="entry name" value="Small_GTP-bd"/>
</dbReference>
<dbReference type="PANTHER" id="PTHR43185:SF1">
    <property type="entry name" value="FE(2+) TRANSPORTER FEOB"/>
    <property type="match status" value="1"/>
</dbReference>
<dbReference type="GO" id="GO:0005525">
    <property type="term" value="F:GTP binding"/>
    <property type="evidence" value="ECO:0007669"/>
    <property type="project" value="InterPro"/>
</dbReference>
<evidence type="ECO:0000313" key="2">
    <source>
        <dbReference type="EMBL" id="GBC98701.1"/>
    </source>
</evidence>
<feature type="domain" description="FeoB-type G" evidence="1">
    <location>
        <begin position="36"/>
        <end position="198"/>
    </location>
</feature>
<dbReference type="InterPro" id="IPR030389">
    <property type="entry name" value="G_FEOB_dom"/>
</dbReference>
<protein>
    <submittedName>
        <fullName evidence="2">Fe(2+) transporter FeoB</fullName>
    </submittedName>
</protein>
<dbReference type="PRINTS" id="PR00326">
    <property type="entry name" value="GTP1OBG"/>
</dbReference>
<dbReference type="InterPro" id="IPR006073">
    <property type="entry name" value="GTP-bd"/>
</dbReference>
<organism evidence="2 3">
    <name type="scientific">Candidatus Fervidibacter japonicus</name>
    <dbReference type="NCBI Taxonomy" id="2035412"/>
    <lineage>
        <taxon>Bacteria</taxon>
        <taxon>Candidatus Fervidibacterota</taxon>
        <taxon>Candidatus Fervidibacter</taxon>
    </lineage>
</organism>
<sequence length="220" mass="24290">MPAPCTQCPTRRQSIGARLAELWNRWRRRPLEATPQKRVAIVGNPNVGKSLVFNRLTGIYVTVSNYPGTTVEVFRGRTYIHGVLYEVVDTPGMYSLLPSSDEERVARRLLFEERPDVVVHVADAKNLERMLPLTVQLLEAGFSVVLALNMMDEAERLGLRVDTDKLADLLGIPITPLVATQGKGIAELRRVLHAVAHGDPAALRPASRRRAEPDRAAAAG</sequence>
<dbReference type="InterPro" id="IPR050860">
    <property type="entry name" value="FeoB_GTPase"/>
</dbReference>
<gene>
    <name evidence="2" type="primary">feoB_2</name>
    <name evidence="2" type="ORF">HRbin17_01215</name>
</gene>
<dbReference type="Pfam" id="PF02421">
    <property type="entry name" value="FeoB_N"/>
    <property type="match status" value="1"/>
</dbReference>
<dbReference type="GO" id="GO:0015093">
    <property type="term" value="F:ferrous iron transmembrane transporter activity"/>
    <property type="evidence" value="ECO:0007669"/>
    <property type="project" value="TreeGrafter"/>
</dbReference>
<dbReference type="SUPFAM" id="SSF52540">
    <property type="entry name" value="P-loop containing nucleoside triphosphate hydrolases"/>
    <property type="match status" value="1"/>
</dbReference>
<reference evidence="3" key="1">
    <citation type="submission" date="2017-09" db="EMBL/GenBank/DDBJ databases">
        <title>Metaegenomics of thermophilic ammonia-oxidizing enrichment culture.</title>
        <authorList>
            <person name="Kato S."/>
            <person name="Suzuki K."/>
        </authorList>
    </citation>
    <scope>NUCLEOTIDE SEQUENCE [LARGE SCALE GENOMIC DNA]</scope>
</reference>
<evidence type="ECO:0000259" key="1">
    <source>
        <dbReference type="PROSITE" id="PS51711"/>
    </source>
</evidence>
<dbReference type="Proteomes" id="UP000236173">
    <property type="component" value="Unassembled WGS sequence"/>
</dbReference>
<dbReference type="AlphaFoldDB" id="A0A2H5XBX6"/>
<accession>A0A2H5XBX6</accession>
<dbReference type="NCBIfam" id="TIGR00231">
    <property type="entry name" value="small_GTP"/>
    <property type="match status" value="1"/>
</dbReference>
<dbReference type="PANTHER" id="PTHR43185">
    <property type="entry name" value="FERROUS IRON TRANSPORT PROTEIN B"/>
    <property type="match status" value="1"/>
</dbReference>
<evidence type="ECO:0000313" key="3">
    <source>
        <dbReference type="Proteomes" id="UP000236173"/>
    </source>
</evidence>
<proteinExistence type="predicted"/>
<dbReference type="EMBL" id="BEHT01000014">
    <property type="protein sequence ID" value="GBC98701.1"/>
    <property type="molecule type" value="Genomic_DNA"/>
</dbReference>
<dbReference type="CDD" id="cd01879">
    <property type="entry name" value="FeoB"/>
    <property type="match status" value="1"/>
</dbReference>
<name>A0A2H5XBX6_9BACT</name>
<dbReference type="Gene3D" id="3.40.50.300">
    <property type="entry name" value="P-loop containing nucleotide triphosphate hydrolases"/>
    <property type="match status" value="1"/>
</dbReference>
<dbReference type="PROSITE" id="PS51711">
    <property type="entry name" value="G_FEOB"/>
    <property type="match status" value="1"/>
</dbReference>